<dbReference type="EMBL" id="SVCM01000035">
    <property type="protein sequence ID" value="MBE6059164.1"/>
    <property type="molecule type" value="Genomic_DNA"/>
</dbReference>
<accession>A0A927W6B1</accession>
<sequence length="305" mass="35820">MKFQKWSKEILSYELRDGYRLERADNKGFTDYYTVYSQMNIANGFFMKSYDVMRTVVDDEDECFWIIKDDKKIGGVFIEPNNISELFIIPPYSNVDLLLERLKEILVFWSDTTKDILADIVQPSLVENYEKIGFKKIESGRWMIRPTEEFNIMWGEGFYANLPKRENQGEIGKLLYESFENNVNLHSSYTLDEYTDWVKEYFDDYLDSDMLNRASTLVYDGNTNELVGVCYVSLWQEWPLISQIAVKPSYEGRGIGTKMLKKVLTILKKEYPVVRLYVDIGNEAEEVYENLGFLKGLELTQMKLV</sequence>
<organism evidence="2 3">
    <name type="scientific">Clostridium sulfidigenes</name>
    <dbReference type="NCBI Taxonomy" id="318464"/>
    <lineage>
        <taxon>Bacteria</taxon>
        <taxon>Bacillati</taxon>
        <taxon>Bacillota</taxon>
        <taxon>Clostridia</taxon>
        <taxon>Eubacteriales</taxon>
        <taxon>Clostridiaceae</taxon>
        <taxon>Clostridium</taxon>
    </lineage>
</organism>
<dbReference type="InterPro" id="IPR016181">
    <property type="entry name" value="Acyl_CoA_acyltransferase"/>
</dbReference>
<protein>
    <submittedName>
        <fullName evidence="2">GNAT family N-acetyltransferase</fullName>
    </submittedName>
</protein>
<dbReference type="SUPFAM" id="SSF55729">
    <property type="entry name" value="Acyl-CoA N-acyltransferases (Nat)"/>
    <property type="match status" value="1"/>
</dbReference>
<evidence type="ECO:0000313" key="2">
    <source>
        <dbReference type="EMBL" id="MBE6059164.1"/>
    </source>
</evidence>
<proteinExistence type="predicted"/>
<dbReference type="InterPro" id="IPR050276">
    <property type="entry name" value="MshD_Acetyltransferase"/>
</dbReference>
<feature type="domain" description="N-acetyltransferase" evidence="1">
    <location>
        <begin position="169"/>
        <end position="305"/>
    </location>
</feature>
<evidence type="ECO:0000313" key="3">
    <source>
        <dbReference type="Proteomes" id="UP000768462"/>
    </source>
</evidence>
<name>A0A927W6B1_9CLOT</name>
<gene>
    <name evidence="2" type="ORF">E7215_03180</name>
</gene>
<dbReference type="Gene3D" id="3.40.630.30">
    <property type="match status" value="1"/>
</dbReference>
<dbReference type="PROSITE" id="PS51186">
    <property type="entry name" value="GNAT"/>
    <property type="match status" value="1"/>
</dbReference>
<dbReference type="Proteomes" id="UP000768462">
    <property type="component" value="Unassembled WGS sequence"/>
</dbReference>
<dbReference type="InterPro" id="IPR000182">
    <property type="entry name" value="GNAT_dom"/>
</dbReference>
<reference evidence="2" key="1">
    <citation type="submission" date="2019-04" db="EMBL/GenBank/DDBJ databases">
        <title>Evolution of Biomass-Degrading Anaerobic Consortia Revealed by Metagenomics.</title>
        <authorList>
            <person name="Peng X."/>
        </authorList>
    </citation>
    <scope>NUCLEOTIDE SEQUENCE</scope>
    <source>
        <strain evidence="2">SIG254</strain>
    </source>
</reference>
<evidence type="ECO:0000259" key="1">
    <source>
        <dbReference type="PROSITE" id="PS51186"/>
    </source>
</evidence>
<dbReference type="Pfam" id="PF00583">
    <property type="entry name" value="Acetyltransf_1"/>
    <property type="match status" value="1"/>
</dbReference>
<dbReference type="CDD" id="cd04301">
    <property type="entry name" value="NAT_SF"/>
    <property type="match status" value="1"/>
</dbReference>
<dbReference type="AlphaFoldDB" id="A0A927W6B1"/>
<dbReference type="PANTHER" id="PTHR43617">
    <property type="entry name" value="L-AMINO ACID N-ACETYLTRANSFERASE"/>
    <property type="match status" value="1"/>
</dbReference>
<comment type="caution">
    <text evidence="2">The sequence shown here is derived from an EMBL/GenBank/DDBJ whole genome shotgun (WGS) entry which is preliminary data.</text>
</comment>
<dbReference type="GO" id="GO:0016747">
    <property type="term" value="F:acyltransferase activity, transferring groups other than amino-acyl groups"/>
    <property type="evidence" value="ECO:0007669"/>
    <property type="project" value="InterPro"/>
</dbReference>